<evidence type="ECO:0000256" key="4">
    <source>
        <dbReference type="ARBA" id="ARBA00023136"/>
    </source>
</evidence>
<dbReference type="PANTHER" id="PTHR14624">
    <property type="entry name" value="DFG10 PROTEIN"/>
    <property type="match status" value="1"/>
</dbReference>
<feature type="transmembrane region" description="Helical" evidence="5">
    <location>
        <begin position="208"/>
        <end position="225"/>
    </location>
</feature>
<dbReference type="EMBL" id="JAWHQM010000006">
    <property type="protein sequence ID" value="KAK5627888.1"/>
    <property type="molecule type" value="Genomic_DNA"/>
</dbReference>
<dbReference type="GO" id="GO:0016095">
    <property type="term" value="P:polyprenol catabolic process"/>
    <property type="evidence" value="ECO:0007669"/>
    <property type="project" value="UniProtKB-UniRule"/>
</dbReference>
<feature type="transmembrane region" description="Helical" evidence="5">
    <location>
        <begin position="275"/>
        <end position="295"/>
    </location>
</feature>
<keyword evidence="5" id="KW-0256">Endoplasmic reticulum</keyword>
<organism evidence="7 8">
    <name type="scientific">Xylaria bambusicola</name>
    <dbReference type="NCBI Taxonomy" id="326684"/>
    <lineage>
        <taxon>Eukaryota</taxon>
        <taxon>Fungi</taxon>
        <taxon>Dikarya</taxon>
        <taxon>Ascomycota</taxon>
        <taxon>Pezizomycotina</taxon>
        <taxon>Sordariomycetes</taxon>
        <taxon>Xylariomycetidae</taxon>
        <taxon>Xylariales</taxon>
        <taxon>Xylariaceae</taxon>
        <taxon>Xylaria</taxon>
    </lineage>
</organism>
<comment type="pathway">
    <text evidence="5">Protein modification; protein glycosylation.</text>
</comment>
<dbReference type="EC" id="1.3.1.94" evidence="5"/>
<evidence type="ECO:0000313" key="8">
    <source>
        <dbReference type="Proteomes" id="UP001305414"/>
    </source>
</evidence>
<dbReference type="Proteomes" id="UP001305414">
    <property type="component" value="Unassembled WGS sequence"/>
</dbReference>
<keyword evidence="8" id="KW-1185">Reference proteome</keyword>
<dbReference type="GO" id="GO:0003865">
    <property type="term" value="F:3-oxo-5-alpha-steroid 4-dehydrogenase activity"/>
    <property type="evidence" value="ECO:0007669"/>
    <property type="project" value="TreeGrafter"/>
</dbReference>
<dbReference type="InterPro" id="IPR039698">
    <property type="entry name" value="Dfg10/SRD5A3"/>
</dbReference>
<dbReference type="PANTHER" id="PTHR14624:SF0">
    <property type="entry name" value="POLYPRENOL REDUCTASE"/>
    <property type="match status" value="1"/>
</dbReference>
<reference evidence="7 8" key="1">
    <citation type="submission" date="2023-10" db="EMBL/GenBank/DDBJ databases">
        <title>Draft genome sequence of Xylaria bambusicola isolate GMP-LS, the root and basal stem rot pathogen of sugarcane in Indonesia.</title>
        <authorList>
            <person name="Selvaraj P."/>
            <person name="Muralishankar V."/>
            <person name="Muruganantham S."/>
            <person name="Sp S."/>
            <person name="Haryani S."/>
            <person name="Lau K.J.X."/>
            <person name="Naqvi N.I."/>
        </authorList>
    </citation>
    <scope>NUCLEOTIDE SEQUENCE [LARGE SCALE GENOMIC DNA]</scope>
    <source>
        <strain evidence="7">GMP-LS</strain>
    </source>
</reference>
<evidence type="ECO:0000256" key="2">
    <source>
        <dbReference type="ARBA" id="ARBA00022692"/>
    </source>
</evidence>
<dbReference type="GO" id="GO:0005789">
    <property type="term" value="C:endoplasmic reticulum membrane"/>
    <property type="evidence" value="ECO:0007669"/>
    <property type="project" value="UniProtKB-SubCell"/>
</dbReference>
<keyword evidence="5" id="KW-0560">Oxidoreductase</keyword>
<feature type="domain" description="3-oxo-5-alpha-steroid 4-dehydrogenase C-terminal" evidence="6">
    <location>
        <begin position="209"/>
        <end position="322"/>
    </location>
</feature>
<evidence type="ECO:0000256" key="1">
    <source>
        <dbReference type="ARBA" id="ARBA00004127"/>
    </source>
</evidence>
<feature type="transmembrane region" description="Helical" evidence="5">
    <location>
        <begin position="97"/>
        <end position="118"/>
    </location>
</feature>
<dbReference type="PROSITE" id="PS50244">
    <property type="entry name" value="S5A_REDUCTASE"/>
    <property type="match status" value="1"/>
</dbReference>
<dbReference type="AlphaFoldDB" id="A0AAN7UHR0"/>
<gene>
    <name evidence="7" type="ORF">RRF57_003603</name>
</gene>
<keyword evidence="4 5" id="KW-0472">Membrane</keyword>
<keyword evidence="3 5" id="KW-1133">Transmembrane helix</keyword>
<protein>
    <recommendedName>
        <fullName evidence="5">Polyprenal reductase</fullName>
        <ecNumber evidence="5">1.3.1.94</ecNumber>
    </recommendedName>
</protein>
<evidence type="ECO:0000313" key="7">
    <source>
        <dbReference type="EMBL" id="KAK5627888.1"/>
    </source>
</evidence>
<evidence type="ECO:0000256" key="5">
    <source>
        <dbReference type="RuleBase" id="RU367081"/>
    </source>
</evidence>
<dbReference type="InterPro" id="IPR001104">
    <property type="entry name" value="3-oxo-5_a-steroid_4-DH_C"/>
</dbReference>
<dbReference type="GO" id="GO:0160198">
    <property type="term" value="F:polyprenal reductase activity"/>
    <property type="evidence" value="ECO:0007669"/>
    <property type="project" value="UniProtKB-EC"/>
</dbReference>
<dbReference type="GO" id="GO:0102389">
    <property type="term" value="F:polyprenol reductase activity"/>
    <property type="evidence" value="ECO:0007669"/>
    <property type="project" value="UniProtKB-UniRule"/>
</dbReference>
<sequence length="322" mass="36129">MAAVAYVRDFVTNLSPAEICQLFYTLSAATVLAVAAVPDAAQRLLTQYGARSSHDTPASAAGETREGTNRGLDDINRGAFFHLVSGLTSIGMIPHSWFIHFYILSISCTVYWAVQFVYHGTVFEFIARKQLSKSTPSMALEQVVLVWFCMGLQGARRLYEHLVVLQSSSSRMWIVHWLLGMLSTYARVYQSGLKELCSGSDCPDIGLPRPKVMIASFVFFVAWLMQYRCHRYLAGLKKYSLPDNGLFSYLVCPHYTCECLLYLSLAVMAAPQGQLYNRTVICAMLFVMINLGVTAHGTKSWYGEKFGSDRVQGKWRMIPIIF</sequence>
<keyword evidence="2 5" id="KW-0812">Transmembrane</keyword>
<evidence type="ECO:0000256" key="3">
    <source>
        <dbReference type="ARBA" id="ARBA00022989"/>
    </source>
</evidence>
<dbReference type="GO" id="GO:0006488">
    <property type="term" value="P:dolichol-linked oligosaccharide biosynthetic process"/>
    <property type="evidence" value="ECO:0007669"/>
    <property type="project" value="UniProtKB-UniRule"/>
</dbReference>
<keyword evidence="5" id="KW-0521">NADP</keyword>
<comment type="function">
    <text evidence="5">Plays a key role in early steps of protein N-linked glycosylation by being involved in the conversion of polyprenol into dolichol. Acts as a polyprenal reductase that mediates the reduction of polyprenal into dolichal in a NADP-dependent mechanism. Dolichols are required for the synthesis of dolichol-linked monosaccharides and the oligosaccharide precursor used for N-glycosylation.</text>
</comment>
<comment type="catalytic activity">
    <reaction evidence="5">
        <text>a di-trans,poly-cis-dolichal + NADP(+) = a di-trans,poly-cis-polyprenal + NADPH + H(+)</text>
        <dbReference type="Rhea" id="RHEA:80727"/>
        <dbReference type="Rhea" id="RHEA-COMP:19536"/>
        <dbReference type="Rhea" id="RHEA-COMP:19537"/>
        <dbReference type="ChEBI" id="CHEBI:15378"/>
        <dbReference type="ChEBI" id="CHEBI:57783"/>
        <dbReference type="ChEBI" id="CHEBI:58349"/>
        <dbReference type="ChEBI" id="CHEBI:231623"/>
        <dbReference type="ChEBI" id="CHEBI:231637"/>
        <dbReference type="EC" id="1.3.1.94"/>
    </reaction>
    <physiologicalReaction direction="right-to-left" evidence="5">
        <dbReference type="Rhea" id="RHEA:80729"/>
    </physiologicalReaction>
</comment>
<comment type="subcellular location">
    <subcellularLocation>
        <location evidence="1">Endomembrane system</location>
        <topology evidence="1">Multi-pass membrane protein</topology>
    </subcellularLocation>
    <subcellularLocation>
        <location evidence="5">Endoplasmic reticulum membrane</location>
    </subcellularLocation>
</comment>
<feature type="transmembrane region" description="Helical" evidence="5">
    <location>
        <begin position="171"/>
        <end position="188"/>
    </location>
</feature>
<name>A0AAN7UHR0_9PEZI</name>
<dbReference type="Pfam" id="PF02544">
    <property type="entry name" value="Steroid_dh"/>
    <property type="match status" value="1"/>
</dbReference>
<comment type="similarity">
    <text evidence="5">Belongs to the steroid 5-alpha reductase family. Polyprenal reductase subfamily.</text>
</comment>
<proteinExistence type="inferred from homology"/>
<comment type="caution">
    <text evidence="7">The sequence shown here is derived from an EMBL/GenBank/DDBJ whole genome shotgun (WGS) entry which is preliminary data.</text>
</comment>
<accession>A0AAN7UHR0</accession>
<evidence type="ECO:0000259" key="6">
    <source>
        <dbReference type="Pfam" id="PF02544"/>
    </source>
</evidence>